<sequence>MRSHSVRHGYLVGPGGGRLHYLDHCSDHDGTSSTGSTDGTGGTGGPRETLVCLHGVTDSAWVWHDVAAALTGRCRVIALDLRGHGDSQWSAAHEYGTAEHAADLAALLGHLGGGPFHLAGSSWGALIALSHAAALPEQVRSLTLVDIEPSSGRSETDVPPRPASFVRHSAVAAWERAYAPHAPALLTELIAAQSVRPGPRGLLYRKHNPYFLSRWPFRSDDHWAELDAVTCPALVVQAGKTSVRPSVTRRMAARLRHGAHTEIPESNHTVPTDAPDALAGALRAFLA</sequence>
<keyword evidence="2" id="KW-0378">Hydrolase</keyword>
<reference evidence="2 3" key="1">
    <citation type="submission" date="2023-05" db="EMBL/GenBank/DDBJ databases">
        <title>Streptantibioticus silvisoli sp. nov., acidotolerant actinomycetes 1 from pine litter.</title>
        <authorList>
            <person name="Swiecimska M."/>
            <person name="Golinska P."/>
            <person name="Sangal V."/>
            <person name="Wachnowicz B."/>
            <person name="Goodfellow M."/>
        </authorList>
    </citation>
    <scope>NUCLEOTIDE SEQUENCE [LARGE SCALE GENOMIC DNA]</scope>
    <source>
        <strain evidence="2 3">DSM 42109</strain>
    </source>
</reference>
<dbReference type="RefSeq" id="WP_274044656.1">
    <property type="nucleotide sequence ID" value="NZ_JANCPR020000012.1"/>
</dbReference>
<evidence type="ECO:0000313" key="3">
    <source>
        <dbReference type="Proteomes" id="UP001214441"/>
    </source>
</evidence>
<dbReference type="Pfam" id="PF00561">
    <property type="entry name" value="Abhydrolase_1"/>
    <property type="match status" value="1"/>
</dbReference>
<protein>
    <submittedName>
        <fullName evidence="2">Alpha/beta hydrolase</fullName>
    </submittedName>
</protein>
<dbReference type="InterPro" id="IPR000073">
    <property type="entry name" value="AB_hydrolase_1"/>
</dbReference>
<dbReference type="PANTHER" id="PTHR43798">
    <property type="entry name" value="MONOACYLGLYCEROL LIPASE"/>
    <property type="match status" value="1"/>
</dbReference>
<dbReference type="EMBL" id="JANCPR020000012">
    <property type="protein sequence ID" value="MDJ1133098.1"/>
    <property type="molecule type" value="Genomic_DNA"/>
</dbReference>
<dbReference type="InterPro" id="IPR029058">
    <property type="entry name" value="AB_hydrolase_fold"/>
</dbReference>
<comment type="caution">
    <text evidence="2">The sequence shown here is derived from an EMBL/GenBank/DDBJ whole genome shotgun (WGS) entry which is preliminary data.</text>
</comment>
<dbReference type="Gene3D" id="3.40.50.1820">
    <property type="entry name" value="alpha/beta hydrolase"/>
    <property type="match status" value="1"/>
</dbReference>
<evidence type="ECO:0000313" key="2">
    <source>
        <dbReference type="EMBL" id="MDJ1133098.1"/>
    </source>
</evidence>
<dbReference type="Proteomes" id="UP001214441">
    <property type="component" value="Unassembled WGS sequence"/>
</dbReference>
<organism evidence="2 3">
    <name type="scientific">Streptomyces iconiensis</name>
    <dbReference type="NCBI Taxonomy" id="1384038"/>
    <lineage>
        <taxon>Bacteria</taxon>
        <taxon>Bacillati</taxon>
        <taxon>Actinomycetota</taxon>
        <taxon>Actinomycetes</taxon>
        <taxon>Kitasatosporales</taxon>
        <taxon>Streptomycetaceae</taxon>
        <taxon>Streptomyces</taxon>
    </lineage>
</organism>
<dbReference type="InterPro" id="IPR050266">
    <property type="entry name" value="AB_hydrolase_sf"/>
</dbReference>
<feature type="domain" description="AB hydrolase-1" evidence="1">
    <location>
        <begin position="49"/>
        <end position="196"/>
    </location>
</feature>
<keyword evidence="3" id="KW-1185">Reference proteome</keyword>
<evidence type="ECO:0000259" key="1">
    <source>
        <dbReference type="Pfam" id="PF00561"/>
    </source>
</evidence>
<dbReference type="GO" id="GO:0016787">
    <property type="term" value="F:hydrolase activity"/>
    <property type="evidence" value="ECO:0007669"/>
    <property type="project" value="UniProtKB-KW"/>
</dbReference>
<gene>
    <name evidence="2" type="ORF">NMN56_014220</name>
</gene>
<proteinExistence type="predicted"/>
<name>A0ABT6ZVK8_9ACTN</name>
<dbReference type="SUPFAM" id="SSF53474">
    <property type="entry name" value="alpha/beta-Hydrolases"/>
    <property type="match status" value="1"/>
</dbReference>
<dbReference type="PANTHER" id="PTHR43798:SF33">
    <property type="entry name" value="HYDROLASE, PUTATIVE (AFU_ORTHOLOGUE AFUA_2G14860)-RELATED"/>
    <property type="match status" value="1"/>
</dbReference>
<dbReference type="PRINTS" id="PR00111">
    <property type="entry name" value="ABHYDROLASE"/>
</dbReference>
<accession>A0ABT6ZVK8</accession>